<dbReference type="InterPro" id="IPR020568">
    <property type="entry name" value="Ribosomal_Su5_D2-typ_SF"/>
</dbReference>
<feature type="binding site" evidence="12">
    <location>
        <position position="239"/>
    </location>
    <ligand>
        <name>Zn(2+)</name>
        <dbReference type="ChEBI" id="CHEBI:29105"/>
    </ligand>
</feature>
<evidence type="ECO:0000256" key="2">
    <source>
        <dbReference type="ARBA" id="ARBA00002923"/>
    </source>
</evidence>
<protein>
    <recommendedName>
        <fullName evidence="4 12">UDP-3-O-acyl-N-acetylglucosamine deacetylase</fullName>
        <shortName evidence="12">UDP-3-O-acyl-GlcNAc deacetylase</shortName>
        <ecNumber evidence="4 12">3.5.1.108</ecNumber>
    </recommendedName>
    <alternativeName>
        <fullName evidence="12">UDP-3-O-[R-3-hydroxymyristoyl]-N-acetylglucosamine deacetylase</fullName>
    </alternativeName>
</protein>
<reference evidence="13" key="1">
    <citation type="submission" date="2021-03" db="EMBL/GenBank/DDBJ databases">
        <title>Acanthopleuribacteraceae sp. M133.</title>
        <authorList>
            <person name="Wang G."/>
        </authorList>
    </citation>
    <scope>NUCLEOTIDE SEQUENCE</scope>
    <source>
        <strain evidence="13">M133</strain>
    </source>
</reference>
<dbReference type="GO" id="GO:0103117">
    <property type="term" value="F:UDP-3-O-acyl-N-acetylglucosamine deacetylase activity"/>
    <property type="evidence" value="ECO:0007669"/>
    <property type="project" value="UniProtKB-UniRule"/>
</dbReference>
<dbReference type="InterPro" id="IPR004463">
    <property type="entry name" value="UDP-acyl_GlcNac_deAcase"/>
</dbReference>
<dbReference type="GO" id="GO:0016020">
    <property type="term" value="C:membrane"/>
    <property type="evidence" value="ECO:0007669"/>
    <property type="project" value="GOC"/>
</dbReference>
<evidence type="ECO:0000256" key="11">
    <source>
        <dbReference type="ARBA" id="ARBA00024535"/>
    </source>
</evidence>
<feature type="binding site" evidence="12">
    <location>
        <position position="235"/>
    </location>
    <ligand>
        <name>Zn(2+)</name>
        <dbReference type="ChEBI" id="CHEBI:29105"/>
    </ligand>
</feature>
<accession>A0A8A4TH44</accession>
<evidence type="ECO:0000313" key="14">
    <source>
        <dbReference type="Proteomes" id="UP000663929"/>
    </source>
</evidence>
<dbReference type="Pfam" id="PF03331">
    <property type="entry name" value="LpxC"/>
    <property type="match status" value="1"/>
</dbReference>
<comment type="pathway">
    <text evidence="3 12">Glycolipid biosynthesis; lipid IV(A) biosynthesis; lipid IV(A) from (3R)-3-hydroxytetradecanoyl-[acyl-carrier-protein] and UDP-N-acetyl-alpha-D-glucosamine: step 2/6.</text>
</comment>
<sequence>MKNQATIRHEVHAVGTGLHSGKLVHMTLRPAPPNTGIVFVRTDLHGAYVKASVEAIDFEMLQLATTLRNGDVVVQTTEHLLSALFSANVDNVIVEIDGPEVPIMDGSSAPFLVLLDEAGIKRQPVPAKVLKIVKPFSFEAGGKKVWVTPSGDFRVSYEIRFDHPLIQRQRKTMNVHSREYEEQVAPARTFGFLRDLDYLKSKGLIQGGSMDNAIVLDADRILNESLRLKDEFVSHKILDMIGDLAVAGVRFQGHFHGYKAGHEMHARFLRALLAAEDCYVVVQDGATLPAAFAPAGDVPVAV</sequence>
<evidence type="ECO:0000256" key="4">
    <source>
        <dbReference type="ARBA" id="ARBA00012745"/>
    </source>
</evidence>
<evidence type="ECO:0000256" key="12">
    <source>
        <dbReference type="HAMAP-Rule" id="MF_00388"/>
    </source>
</evidence>
<dbReference type="EMBL" id="CP071793">
    <property type="protein sequence ID" value="QTD48121.1"/>
    <property type="molecule type" value="Genomic_DNA"/>
</dbReference>
<dbReference type="GO" id="GO:0009245">
    <property type="term" value="P:lipid A biosynthetic process"/>
    <property type="evidence" value="ECO:0007669"/>
    <property type="project" value="UniProtKB-UniRule"/>
</dbReference>
<dbReference type="EC" id="3.5.1.108" evidence="4 12"/>
<dbReference type="KEGG" id="scor:J3U87_21255"/>
<dbReference type="Proteomes" id="UP000663929">
    <property type="component" value="Chromosome"/>
</dbReference>
<dbReference type="NCBIfam" id="TIGR00325">
    <property type="entry name" value="lpxC"/>
    <property type="match status" value="1"/>
</dbReference>
<keyword evidence="8 12" id="KW-0378">Hydrolase</keyword>
<evidence type="ECO:0000256" key="10">
    <source>
        <dbReference type="ARBA" id="ARBA00023098"/>
    </source>
</evidence>
<evidence type="ECO:0000256" key="1">
    <source>
        <dbReference type="ARBA" id="ARBA00001947"/>
    </source>
</evidence>
<dbReference type="SUPFAM" id="SSF54211">
    <property type="entry name" value="Ribosomal protein S5 domain 2-like"/>
    <property type="match status" value="2"/>
</dbReference>
<dbReference type="AlphaFoldDB" id="A0A8A4TH44"/>
<evidence type="ECO:0000256" key="9">
    <source>
        <dbReference type="ARBA" id="ARBA00022833"/>
    </source>
</evidence>
<dbReference type="HAMAP" id="MF_00388">
    <property type="entry name" value="LpxC"/>
    <property type="match status" value="1"/>
</dbReference>
<evidence type="ECO:0000256" key="7">
    <source>
        <dbReference type="ARBA" id="ARBA00022723"/>
    </source>
</evidence>
<dbReference type="Gene3D" id="3.30.1700.10">
    <property type="entry name" value="lpxc deacetylase, domain 2"/>
    <property type="match status" value="1"/>
</dbReference>
<keyword evidence="14" id="KW-1185">Reference proteome</keyword>
<dbReference type="PANTHER" id="PTHR33694:SF1">
    <property type="entry name" value="UDP-3-O-ACYL-N-ACETYLGLUCOSAMINE DEACETYLASE 1, MITOCHONDRIAL-RELATED"/>
    <property type="match status" value="1"/>
</dbReference>
<feature type="active site" description="Proton donor" evidence="12">
    <location>
        <position position="262"/>
    </location>
</feature>
<keyword evidence="5 12" id="KW-0444">Lipid biosynthesis</keyword>
<comment type="catalytic activity">
    <reaction evidence="11 12">
        <text>a UDP-3-O-[(3R)-3-hydroxyacyl]-N-acetyl-alpha-D-glucosamine + H2O = a UDP-3-O-[(3R)-3-hydroxyacyl]-alpha-D-glucosamine + acetate</text>
        <dbReference type="Rhea" id="RHEA:67816"/>
        <dbReference type="ChEBI" id="CHEBI:15377"/>
        <dbReference type="ChEBI" id="CHEBI:30089"/>
        <dbReference type="ChEBI" id="CHEBI:137740"/>
        <dbReference type="ChEBI" id="CHEBI:173225"/>
        <dbReference type="EC" id="3.5.1.108"/>
    </reaction>
</comment>
<evidence type="ECO:0000256" key="5">
    <source>
        <dbReference type="ARBA" id="ARBA00022516"/>
    </source>
</evidence>
<gene>
    <name evidence="12" type="primary">lpxC</name>
    <name evidence="13" type="ORF">J3U87_21255</name>
</gene>
<dbReference type="InterPro" id="IPR015870">
    <property type="entry name" value="UDP-acyl_N-AcGlcN_deAcase_N"/>
</dbReference>
<dbReference type="InterPro" id="IPR011334">
    <property type="entry name" value="UDP-acyl_GlcNac_deAcase_C"/>
</dbReference>
<keyword evidence="10 12" id="KW-0443">Lipid metabolism</keyword>
<name>A0A8A4TH44_SULCO</name>
<keyword evidence="7 12" id="KW-0479">Metal-binding</keyword>
<comment type="similarity">
    <text evidence="12">Belongs to the LpxC family.</text>
</comment>
<dbReference type="GO" id="GO:0046872">
    <property type="term" value="F:metal ion binding"/>
    <property type="evidence" value="ECO:0007669"/>
    <property type="project" value="UniProtKB-KW"/>
</dbReference>
<keyword evidence="9 12" id="KW-0862">Zinc</keyword>
<evidence type="ECO:0000256" key="8">
    <source>
        <dbReference type="ARBA" id="ARBA00022801"/>
    </source>
</evidence>
<organism evidence="13 14">
    <name type="scientific">Sulfidibacter corallicola</name>
    <dbReference type="NCBI Taxonomy" id="2818388"/>
    <lineage>
        <taxon>Bacteria</taxon>
        <taxon>Pseudomonadati</taxon>
        <taxon>Acidobacteriota</taxon>
        <taxon>Holophagae</taxon>
        <taxon>Acanthopleuribacterales</taxon>
        <taxon>Acanthopleuribacteraceae</taxon>
        <taxon>Sulfidibacter</taxon>
    </lineage>
</organism>
<dbReference type="RefSeq" id="WP_237377782.1">
    <property type="nucleotide sequence ID" value="NZ_CP071793.1"/>
</dbReference>
<evidence type="ECO:0000313" key="13">
    <source>
        <dbReference type="EMBL" id="QTD48121.1"/>
    </source>
</evidence>
<evidence type="ECO:0000256" key="3">
    <source>
        <dbReference type="ARBA" id="ARBA00005002"/>
    </source>
</evidence>
<comment type="function">
    <text evidence="2 12">Catalyzes the hydrolysis of UDP-3-O-myristoyl-N-acetylglucosamine to form UDP-3-O-myristoylglucosamine and acetate, the committed step in lipid A biosynthesis.</text>
</comment>
<comment type="cofactor">
    <cofactor evidence="1 12">
        <name>Zn(2+)</name>
        <dbReference type="ChEBI" id="CHEBI:29105"/>
    </cofactor>
</comment>
<dbReference type="PANTHER" id="PTHR33694">
    <property type="entry name" value="UDP-3-O-ACYL-N-ACETYLGLUCOSAMINE DEACETYLASE 1, MITOCHONDRIAL-RELATED"/>
    <property type="match status" value="1"/>
</dbReference>
<proteinExistence type="inferred from homology"/>
<dbReference type="UniPathway" id="UPA00359">
    <property type="reaction ID" value="UER00478"/>
</dbReference>
<evidence type="ECO:0000256" key="6">
    <source>
        <dbReference type="ARBA" id="ARBA00022556"/>
    </source>
</evidence>
<keyword evidence="6 12" id="KW-0441">Lipid A biosynthesis</keyword>
<dbReference type="Gene3D" id="3.30.230.20">
    <property type="entry name" value="lpxc deacetylase, domain 1"/>
    <property type="match status" value="1"/>
</dbReference>
<feature type="binding site" evidence="12">
    <location>
        <position position="79"/>
    </location>
    <ligand>
        <name>Zn(2+)</name>
        <dbReference type="ChEBI" id="CHEBI:29105"/>
    </ligand>
</feature>